<dbReference type="AlphaFoldDB" id="A0A6G9QGG5"/>
<gene>
    <name evidence="2" type="ORF">HBH39_03205</name>
</gene>
<dbReference type="SUPFAM" id="SSF81901">
    <property type="entry name" value="HCP-like"/>
    <property type="match status" value="1"/>
</dbReference>
<protein>
    <submittedName>
        <fullName evidence="2">Sel1 repeat family protein</fullName>
    </submittedName>
</protein>
<dbReference type="Proteomes" id="UP000502608">
    <property type="component" value="Chromosome"/>
</dbReference>
<accession>A0A6G9QGG5</accession>
<evidence type="ECO:0000256" key="1">
    <source>
        <dbReference type="SAM" id="SignalP"/>
    </source>
</evidence>
<dbReference type="EMBL" id="CP050313">
    <property type="protein sequence ID" value="QIR13634.1"/>
    <property type="molecule type" value="Genomic_DNA"/>
</dbReference>
<dbReference type="SMART" id="SM00671">
    <property type="entry name" value="SEL1"/>
    <property type="match status" value="3"/>
</dbReference>
<dbReference type="KEGG" id="saes:HBH39_03205"/>
<name>A0A6G9QGG5_9GAMM</name>
<evidence type="ECO:0000313" key="2">
    <source>
        <dbReference type="EMBL" id="QIR13634.1"/>
    </source>
</evidence>
<proteinExistence type="predicted"/>
<evidence type="ECO:0000313" key="3">
    <source>
        <dbReference type="Proteomes" id="UP000502608"/>
    </source>
</evidence>
<dbReference type="InterPro" id="IPR011990">
    <property type="entry name" value="TPR-like_helical_dom_sf"/>
</dbReference>
<dbReference type="Pfam" id="PF08238">
    <property type="entry name" value="Sel1"/>
    <property type="match status" value="3"/>
</dbReference>
<keyword evidence="3" id="KW-1185">Reference proteome</keyword>
<dbReference type="InterPro" id="IPR006597">
    <property type="entry name" value="Sel1-like"/>
</dbReference>
<sequence length="259" mass="28716">MNKFLSLSLSCLLASSVFLPKAQAFSIPQSAQSQAQSKIINIQLKAAQGEPDAQFLLGLMYLSGRFVDQDVTQGFMWVEQAAYQHHFKAQQTLADLSFEGKLVPRNLLKAEKWYLAMSEQGDKWANFRLGFIYAAGGDGVERNCGKALVQFGSVGDTVSLGNVAWILATCPEAEYRDGSKAVNLSLKLLETNENDPTILDNLAAGYAEMGDFTQAVNIQKKAIDALKYTPELVKSDEFNLRLQQYENNQAYREVIPILD</sequence>
<feature type="signal peptide" evidence="1">
    <location>
        <begin position="1"/>
        <end position="24"/>
    </location>
</feature>
<feature type="chain" id="PRO_5026336860" evidence="1">
    <location>
        <begin position="25"/>
        <end position="259"/>
    </location>
</feature>
<organism evidence="2 3">
    <name type="scientific">Shewanella aestuarii</name>
    <dbReference type="NCBI Taxonomy" id="1028752"/>
    <lineage>
        <taxon>Bacteria</taxon>
        <taxon>Pseudomonadati</taxon>
        <taxon>Pseudomonadota</taxon>
        <taxon>Gammaproteobacteria</taxon>
        <taxon>Alteromonadales</taxon>
        <taxon>Shewanellaceae</taxon>
        <taxon>Shewanella</taxon>
    </lineage>
</organism>
<dbReference type="Gene3D" id="1.25.40.10">
    <property type="entry name" value="Tetratricopeptide repeat domain"/>
    <property type="match status" value="2"/>
</dbReference>
<keyword evidence="1" id="KW-0732">Signal</keyword>
<dbReference type="InterPro" id="IPR050767">
    <property type="entry name" value="Sel1_AlgK"/>
</dbReference>
<reference evidence="2 3" key="1">
    <citation type="submission" date="2020-03" db="EMBL/GenBank/DDBJ databases">
        <title>Complete genome sequence of Shewanella sp.</title>
        <authorList>
            <person name="Kim Y.-S."/>
            <person name="Kim S.-J."/>
            <person name="Jung H.-K."/>
            <person name="Kim K.-H."/>
        </authorList>
    </citation>
    <scope>NUCLEOTIDE SEQUENCE [LARGE SCALE GENOMIC DNA]</scope>
    <source>
        <strain evidence="2 3">PN3F2</strain>
    </source>
</reference>
<dbReference type="PANTHER" id="PTHR11102">
    <property type="entry name" value="SEL-1-LIKE PROTEIN"/>
    <property type="match status" value="1"/>
</dbReference>
<dbReference type="PANTHER" id="PTHR11102:SF160">
    <property type="entry name" value="ERAD-ASSOCIATED E3 UBIQUITIN-PROTEIN LIGASE COMPONENT HRD3"/>
    <property type="match status" value="1"/>
</dbReference>